<sequence>MLLVIIHILRIDENVVEMDNNTDVQEVSKMELTKRWKAAGVLGLLLCTVVDVMLVTTEHAKTVLLQEGSDLDWLPELDFDLAVGEEEEEPWSEDLELPKLELEPEFPLKDKLLLSLPPEPELVPDFGPEDWADSDM</sequence>
<dbReference type="AlphaFoldDB" id="A0A0W0F457"/>
<gene>
    <name evidence="1" type="ORF">WG66_16333</name>
</gene>
<reference evidence="1 2" key="1">
    <citation type="submission" date="2015-12" db="EMBL/GenBank/DDBJ databases">
        <title>Draft genome sequence of Moniliophthora roreri, the causal agent of frosty pod rot of cacao.</title>
        <authorList>
            <person name="Aime M.C."/>
            <person name="Diaz-Valderrama J.R."/>
            <person name="Kijpornyongpan T."/>
            <person name="Phillips-Mora W."/>
        </authorList>
    </citation>
    <scope>NUCLEOTIDE SEQUENCE [LARGE SCALE GENOMIC DNA]</scope>
    <source>
        <strain evidence="1 2">MCA 2952</strain>
    </source>
</reference>
<protein>
    <submittedName>
        <fullName evidence="1">Uncharacterized protein</fullName>
    </submittedName>
</protein>
<proteinExistence type="predicted"/>
<dbReference type="Proteomes" id="UP000054988">
    <property type="component" value="Unassembled WGS sequence"/>
</dbReference>
<evidence type="ECO:0000313" key="1">
    <source>
        <dbReference type="EMBL" id="KTB31109.1"/>
    </source>
</evidence>
<evidence type="ECO:0000313" key="2">
    <source>
        <dbReference type="Proteomes" id="UP000054988"/>
    </source>
</evidence>
<comment type="caution">
    <text evidence="1">The sequence shown here is derived from an EMBL/GenBank/DDBJ whole genome shotgun (WGS) entry which is preliminary data.</text>
</comment>
<name>A0A0W0F457_MONRR</name>
<dbReference type="EMBL" id="LATX01002351">
    <property type="protein sequence ID" value="KTB31109.1"/>
    <property type="molecule type" value="Genomic_DNA"/>
</dbReference>
<accession>A0A0W0F457</accession>
<organism evidence="1 2">
    <name type="scientific">Moniliophthora roreri</name>
    <name type="common">Frosty pod rot fungus</name>
    <name type="synonym">Monilia roreri</name>
    <dbReference type="NCBI Taxonomy" id="221103"/>
    <lineage>
        <taxon>Eukaryota</taxon>
        <taxon>Fungi</taxon>
        <taxon>Dikarya</taxon>
        <taxon>Basidiomycota</taxon>
        <taxon>Agaricomycotina</taxon>
        <taxon>Agaricomycetes</taxon>
        <taxon>Agaricomycetidae</taxon>
        <taxon>Agaricales</taxon>
        <taxon>Marasmiineae</taxon>
        <taxon>Marasmiaceae</taxon>
        <taxon>Moniliophthora</taxon>
    </lineage>
</organism>